<sequence>MAPHTPDIHAEKPGHSVAENVQLADDSYDTVKKPFHQTHLGKLPPELRQMIYTGLLATPPSYAGHDFASNFPEHKISPSASEKCVHIMASWSQVTQTCRQIYMESRPVFFASKSYYLANPLELTYLIGHDNISSRPFFLWDTITALCLRDLVKHSKVYTKEQVDNIFSDPTDYRRFLNTRQEIEAMTVKTLDTSLGFLFRRLNSLRTVGLCLRVGEEMLYVNFLYCLSGMRRGLVEFVDPGHWLMRPQNPEDVWKLQYACFTCGDFANGKDDEHISYDERCIELDVTDIDSRAPGLQEGEERYVKVQLQFPAKSHPLQDTIDEDESEMDWQTVSDYSNVESSSEDSDQAQLERPQDQIEDESLAEASEDDHTLAELERVLRRTVESSLVGPKSENGRDPQSDQDTDQEDGALLGPASKEVYGTQPETQSDHVAGDPLSSRSLPSVIQNAPTYTENDRMFLIDTHDEEDQVQPKSKLAIRRLRRANLQHSTESLAESALEANQFQDGLRDKAEEKGRSTSIQYLSSQSKQPLLDVSDTPNPYTDEEMESYEKWQQLAIAGNQEQAVRGSYPGKKFFPSFGRTRKHHVKHSCVPSKTPTPKEKSSPSLPSQSGLSSKPVQMGGLFLLVLLIVITSLPPKWSNARQDGERQ</sequence>
<evidence type="ECO:0000313" key="2">
    <source>
        <dbReference type="EMBL" id="CAF9931689.1"/>
    </source>
</evidence>
<feature type="compositionally biased region" description="Low complexity" evidence="1">
    <location>
        <begin position="603"/>
        <end position="614"/>
    </location>
</feature>
<feature type="region of interest" description="Disordered" evidence="1">
    <location>
        <begin position="336"/>
        <end position="372"/>
    </location>
</feature>
<dbReference type="EMBL" id="CAJPDR010000310">
    <property type="protein sequence ID" value="CAF9931689.1"/>
    <property type="molecule type" value="Genomic_DNA"/>
</dbReference>
<evidence type="ECO:0000313" key="3">
    <source>
        <dbReference type="Proteomes" id="UP000664203"/>
    </source>
</evidence>
<feature type="region of interest" description="Disordered" evidence="1">
    <location>
        <begin position="384"/>
        <end position="445"/>
    </location>
</feature>
<name>A0A8H3IXZ5_9LECA</name>
<dbReference type="OrthoDB" id="5373818at2759"/>
<dbReference type="AlphaFoldDB" id="A0A8H3IXZ5"/>
<gene>
    <name evidence="2" type="ORF">ALECFALPRED_005078</name>
</gene>
<feature type="region of interest" description="Disordered" evidence="1">
    <location>
        <begin position="509"/>
        <end position="545"/>
    </location>
</feature>
<reference evidence="2" key="1">
    <citation type="submission" date="2021-03" db="EMBL/GenBank/DDBJ databases">
        <authorList>
            <person name="Tagirdzhanova G."/>
        </authorList>
    </citation>
    <scope>NUCLEOTIDE SEQUENCE</scope>
</reference>
<keyword evidence="3" id="KW-1185">Reference proteome</keyword>
<feature type="compositionally biased region" description="Acidic residues" evidence="1">
    <location>
        <begin position="357"/>
        <end position="368"/>
    </location>
</feature>
<feature type="compositionally biased region" description="Polar residues" evidence="1">
    <location>
        <begin position="517"/>
        <end position="529"/>
    </location>
</feature>
<organism evidence="2 3">
    <name type="scientific">Alectoria fallacina</name>
    <dbReference type="NCBI Taxonomy" id="1903189"/>
    <lineage>
        <taxon>Eukaryota</taxon>
        <taxon>Fungi</taxon>
        <taxon>Dikarya</taxon>
        <taxon>Ascomycota</taxon>
        <taxon>Pezizomycotina</taxon>
        <taxon>Lecanoromycetes</taxon>
        <taxon>OSLEUM clade</taxon>
        <taxon>Lecanoromycetidae</taxon>
        <taxon>Lecanorales</taxon>
        <taxon>Lecanorineae</taxon>
        <taxon>Parmeliaceae</taxon>
        <taxon>Alectoria</taxon>
    </lineage>
</organism>
<feature type="region of interest" description="Disordered" evidence="1">
    <location>
        <begin position="576"/>
        <end position="614"/>
    </location>
</feature>
<evidence type="ECO:0000256" key="1">
    <source>
        <dbReference type="SAM" id="MobiDB-lite"/>
    </source>
</evidence>
<dbReference type="Proteomes" id="UP000664203">
    <property type="component" value="Unassembled WGS sequence"/>
</dbReference>
<protein>
    <submittedName>
        <fullName evidence="2">Uncharacterized protein</fullName>
    </submittedName>
</protein>
<accession>A0A8H3IXZ5</accession>
<comment type="caution">
    <text evidence="2">The sequence shown here is derived from an EMBL/GenBank/DDBJ whole genome shotgun (WGS) entry which is preliminary data.</text>
</comment>
<proteinExistence type="predicted"/>